<dbReference type="AlphaFoldDB" id="A0A976IH16"/>
<reference evidence="2 3" key="1">
    <citation type="journal article" date="2021" name="Genome Biol.">
        <title>AFLAP: assembly-free linkage analysis pipeline using k-mers from genome sequencing data.</title>
        <authorList>
            <person name="Fletcher K."/>
            <person name="Zhang L."/>
            <person name="Gil J."/>
            <person name="Han R."/>
            <person name="Cavanaugh K."/>
            <person name="Michelmore R."/>
        </authorList>
    </citation>
    <scope>NUCLEOTIDE SEQUENCE [LARGE SCALE GENOMIC DNA]</scope>
    <source>
        <strain evidence="2 3">SF5</strain>
    </source>
</reference>
<evidence type="ECO:0008006" key="4">
    <source>
        <dbReference type="Google" id="ProtNLM"/>
    </source>
</evidence>
<dbReference type="FunFam" id="3.20.20.40:FF:000003">
    <property type="entry name" value="Glucanase"/>
    <property type="match status" value="1"/>
</dbReference>
<protein>
    <recommendedName>
        <fullName evidence="4">Glycoside hydrolase</fullName>
    </recommendedName>
</protein>
<dbReference type="PRINTS" id="PR00733">
    <property type="entry name" value="GLHYDRLASE6"/>
</dbReference>
<gene>
    <name evidence="2" type="ORF">CCR75_001099</name>
</gene>
<evidence type="ECO:0000313" key="2">
    <source>
        <dbReference type="EMBL" id="TDH71747.1"/>
    </source>
</evidence>
<dbReference type="PROSITE" id="PS51257">
    <property type="entry name" value="PROKAR_LIPOPROTEIN"/>
    <property type="match status" value="1"/>
</dbReference>
<sequence>MAKIFRSPLAMITLASCFFQHAFASEKLCSIAPTTYTMAKTKYPNLVNALTTLEKYPIVAWYTDRQSEVDRKGMLSRITSECSDNSRMTIAVYGLPNKDCNTKLSSSGTVHSTSDYESFLSTLTTAVGDRKVLYIVEPDAVGLLANNGCGQSAGYLKNLKIAIAALSANPNAELYVDVGYWLLGDSTKASEVATIVKELNFSGVLKGIAINTSNYRSTDECMSYCDTFQAAMGMTTLSCIVDTSRNYHGSPTTDWCNIKSAGIGKPPTSKTNISNVDYFLWVKPPGESDGICVTSTQSLTGVTAGTFYAEGFQSLWDQGYFIDEKTKATIGGSTSDHVTSNDASVQFGAGSDVKDTSANDSVIQTIGTVAPADTDSSDDSAVTTPATVATPIVTTLPPTTISPNATDFGLLQQTSACKPKRRMREL</sequence>
<dbReference type="InterPro" id="IPR036434">
    <property type="entry name" value="Beta_cellobiohydrolase_sf"/>
</dbReference>
<dbReference type="GO" id="GO:0004553">
    <property type="term" value="F:hydrolase activity, hydrolyzing O-glycosyl compounds"/>
    <property type="evidence" value="ECO:0007669"/>
    <property type="project" value="InterPro"/>
</dbReference>
<dbReference type="GeneID" id="94344875"/>
<dbReference type="GO" id="GO:0030245">
    <property type="term" value="P:cellulose catabolic process"/>
    <property type="evidence" value="ECO:0007669"/>
    <property type="project" value="InterPro"/>
</dbReference>
<proteinExistence type="predicted"/>
<evidence type="ECO:0000256" key="1">
    <source>
        <dbReference type="SAM" id="SignalP"/>
    </source>
</evidence>
<feature type="chain" id="PRO_5037033817" description="Glycoside hydrolase" evidence="1">
    <location>
        <begin position="25"/>
        <end position="426"/>
    </location>
</feature>
<accession>A0A976IH16</accession>
<name>A0A976IH16_BRELC</name>
<dbReference type="PANTHER" id="PTHR34876">
    <property type="match status" value="1"/>
</dbReference>
<evidence type="ECO:0000313" key="3">
    <source>
        <dbReference type="Proteomes" id="UP000294530"/>
    </source>
</evidence>
<dbReference type="EMBL" id="SHOA02000015">
    <property type="protein sequence ID" value="TDH71747.1"/>
    <property type="molecule type" value="Genomic_DNA"/>
</dbReference>
<dbReference type="RefSeq" id="XP_067821246.1">
    <property type="nucleotide sequence ID" value="XM_067959204.1"/>
</dbReference>
<dbReference type="InterPro" id="IPR016288">
    <property type="entry name" value="Beta_cellobiohydrolase"/>
</dbReference>
<dbReference type="Pfam" id="PF01341">
    <property type="entry name" value="Glyco_hydro_6"/>
    <property type="match status" value="1"/>
</dbReference>
<dbReference type="OrthoDB" id="64893at2759"/>
<organism evidence="2 3">
    <name type="scientific">Bremia lactucae</name>
    <name type="common">Lettuce downy mildew</name>
    <dbReference type="NCBI Taxonomy" id="4779"/>
    <lineage>
        <taxon>Eukaryota</taxon>
        <taxon>Sar</taxon>
        <taxon>Stramenopiles</taxon>
        <taxon>Oomycota</taxon>
        <taxon>Peronosporomycetes</taxon>
        <taxon>Peronosporales</taxon>
        <taxon>Peronosporaceae</taxon>
        <taxon>Bremia</taxon>
    </lineage>
</organism>
<dbReference type="SUPFAM" id="SSF51989">
    <property type="entry name" value="Glycosyl hydrolases family 6, cellulases"/>
    <property type="match status" value="1"/>
</dbReference>
<dbReference type="KEGG" id="blac:94344875"/>
<keyword evidence="1" id="KW-0732">Signal</keyword>
<comment type="caution">
    <text evidence="2">The sequence shown here is derived from an EMBL/GenBank/DDBJ whole genome shotgun (WGS) entry which is preliminary data.</text>
</comment>
<keyword evidence="3" id="KW-1185">Reference proteome</keyword>
<dbReference type="Gene3D" id="3.20.20.40">
    <property type="entry name" value="1, 4-beta cellobiohydrolase"/>
    <property type="match status" value="1"/>
</dbReference>
<feature type="signal peptide" evidence="1">
    <location>
        <begin position="1"/>
        <end position="24"/>
    </location>
</feature>
<dbReference type="Proteomes" id="UP000294530">
    <property type="component" value="Unassembled WGS sequence"/>
</dbReference>
<dbReference type="PANTHER" id="PTHR34876:SF4">
    <property type="entry name" value="1,4-BETA-D-GLUCAN CELLOBIOHYDROLASE C-RELATED"/>
    <property type="match status" value="1"/>
</dbReference>